<dbReference type="AlphaFoldDB" id="A0A834D6T8"/>
<feature type="region of interest" description="Disordered" evidence="5">
    <location>
        <begin position="108"/>
        <end position="178"/>
    </location>
</feature>
<comment type="caution">
    <text evidence="7">The sequence shown here is derived from an EMBL/GenBank/DDBJ whole genome shotgun (WGS) entry which is preliminary data.</text>
</comment>
<evidence type="ECO:0000256" key="2">
    <source>
        <dbReference type="ARBA" id="ARBA00022771"/>
    </source>
</evidence>
<keyword evidence="3" id="KW-0862">Zinc</keyword>
<evidence type="ECO:0000256" key="5">
    <source>
        <dbReference type="SAM" id="MobiDB-lite"/>
    </source>
</evidence>
<dbReference type="Proteomes" id="UP000619265">
    <property type="component" value="Unassembled WGS sequence"/>
</dbReference>
<dbReference type="InterPro" id="IPR000315">
    <property type="entry name" value="Znf_B-box"/>
</dbReference>
<sequence length="230" mass="25211">PYLLPAEEKRVLGAKRKCERRRLREMKECELCGKPASMYCESDQASLCWDCDEKVHCANFLVARHSRSLLCHVCQSVTPWKAEGPKLTPTVSVCVGCAANNIRSICDAESEVEPVNDGDDDDDENGDDDDGDDSYDEDPDADDEGENQVVPWACASSPPPPPAASSSSDEGDGEESSTAISALKRVRENADVDSDVSVLTFPDFTCKRTFPILSHVFLINVLRPNQLPET</sequence>
<proteinExistence type="predicted"/>
<dbReference type="SMART" id="SM00336">
    <property type="entry name" value="BBOX"/>
    <property type="match status" value="1"/>
</dbReference>
<organism evidence="7 8">
    <name type="scientific">Juglans regia</name>
    <name type="common">English walnut</name>
    <dbReference type="NCBI Taxonomy" id="51240"/>
    <lineage>
        <taxon>Eukaryota</taxon>
        <taxon>Viridiplantae</taxon>
        <taxon>Streptophyta</taxon>
        <taxon>Embryophyta</taxon>
        <taxon>Tracheophyta</taxon>
        <taxon>Spermatophyta</taxon>
        <taxon>Magnoliopsida</taxon>
        <taxon>eudicotyledons</taxon>
        <taxon>Gunneridae</taxon>
        <taxon>Pentapetalae</taxon>
        <taxon>rosids</taxon>
        <taxon>fabids</taxon>
        <taxon>Fagales</taxon>
        <taxon>Juglandaceae</taxon>
        <taxon>Juglans</taxon>
    </lineage>
</organism>
<reference evidence="7" key="2">
    <citation type="submission" date="2020-03" db="EMBL/GenBank/DDBJ databases">
        <title>Walnut 2.0.</title>
        <authorList>
            <person name="Marrano A."/>
            <person name="Britton M."/>
            <person name="Zimin A.V."/>
            <person name="Zaini P.A."/>
            <person name="Workman R."/>
            <person name="Puiu D."/>
            <person name="Bianco L."/>
            <person name="Allen B.J."/>
            <person name="Troggio M."/>
            <person name="Leslie C.A."/>
            <person name="Timp W."/>
            <person name="Dendekar A."/>
            <person name="Salzberg S.L."/>
            <person name="Neale D.B."/>
        </authorList>
    </citation>
    <scope>NUCLEOTIDE SEQUENCE</scope>
    <source>
        <tissue evidence="7">Leaves</tissue>
    </source>
</reference>
<keyword evidence="2 4" id="KW-0863">Zinc-finger</keyword>
<dbReference type="Pfam" id="PF00643">
    <property type="entry name" value="zf-B_box"/>
    <property type="match status" value="1"/>
</dbReference>
<gene>
    <name evidence="7" type="ORF">F2P56_005303</name>
</gene>
<dbReference type="Gramene" id="Jr02_22970_p1">
    <property type="protein sequence ID" value="cds.Jr02_22970_p1"/>
    <property type="gene ID" value="Jr02_22970"/>
</dbReference>
<dbReference type="PROSITE" id="PS50119">
    <property type="entry name" value="ZF_BBOX"/>
    <property type="match status" value="1"/>
</dbReference>
<feature type="compositionally biased region" description="Acidic residues" evidence="5">
    <location>
        <begin position="108"/>
        <end position="146"/>
    </location>
</feature>
<dbReference type="InterPro" id="IPR049808">
    <property type="entry name" value="CONSTANS-like_Bbox1"/>
</dbReference>
<dbReference type="GO" id="GO:0008270">
    <property type="term" value="F:zinc ion binding"/>
    <property type="evidence" value="ECO:0007669"/>
    <property type="project" value="UniProtKB-KW"/>
</dbReference>
<evidence type="ECO:0000256" key="1">
    <source>
        <dbReference type="ARBA" id="ARBA00022723"/>
    </source>
</evidence>
<dbReference type="PANTHER" id="PTHR31717">
    <property type="entry name" value="ZINC FINGER PROTEIN CONSTANS-LIKE 10"/>
    <property type="match status" value="1"/>
</dbReference>
<feature type="domain" description="B box-type" evidence="6">
    <location>
        <begin position="24"/>
        <end position="70"/>
    </location>
</feature>
<reference evidence="7" key="1">
    <citation type="submission" date="2015-10" db="EMBL/GenBank/DDBJ databases">
        <authorList>
            <person name="Martinez-Garcia P.J."/>
            <person name="Crepeau M.W."/>
            <person name="Puiu D."/>
            <person name="Gonzalez-Ibeas D."/>
            <person name="Whalen J."/>
            <person name="Stevens K."/>
            <person name="Paul R."/>
            <person name="Butterfield T."/>
            <person name="Britton M."/>
            <person name="Reagan R."/>
            <person name="Chakraborty S."/>
            <person name="Walawage S.L."/>
            <person name="Vasquez-Gross H.A."/>
            <person name="Cardeno C."/>
            <person name="Famula R."/>
            <person name="Pratt K."/>
            <person name="Kuruganti S."/>
            <person name="Aradhya M.K."/>
            <person name="Leslie C.A."/>
            <person name="Dandekar A.M."/>
            <person name="Salzberg S.L."/>
            <person name="Wegrzyn J.L."/>
            <person name="Langley C.H."/>
            <person name="Neale D.B."/>
        </authorList>
    </citation>
    <scope>NUCLEOTIDE SEQUENCE</scope>
    <source>
        <tissue evidence="7">Leaves</tissue>
    </source>
</reference>
<dbReference type="CDD" id="cd19821">
    <property type="entry name" value="Bbox1_BBX-like"/>
    <property type="match status" value="1"/>
</dbReference>
<name>A0A834D6T8_JUGRE</name>
<keyword evidence="1" id="KW-0479">Metal-binding</keyword>
<accession>A0A834D6T8</accession>
<feature type="non-terminal residue" evidence="7">
    <location>
        <position position="1"/>
    </location>
</feature>
<protein>
    <recommendedName>
        <fullName evidence="6">B box-type domain-containing protein</fullName>
    </recommendedName>
</protein>
<evidence type="ECO:0000313" key="8">
    <source>
        <dbReference type="Proteomes" id="UP000619265"/>
    </source>
</evidence>
<evidence type="ECO:0000256" key="3">
    <source>
        <dbReference type="ARBA" id="ARBA00022833"/>
    </source>
</evidence>
<evidence type="ECO:0000259" key="6">
    <source>
        <dbReference type="PROSITE" id="PS50119"/>
    </source>
</evidence>
<dbReference type="EMBL" id="LIHL02000002">
    <property type="protein sequence ID" value="KAF5478773.1"/>
    <property type="molecule type" value="Genomic_DNA"/>
</dbReference>
<evidence type="ECO:0000256" key="4">
    <source>
        <dbReference type="PROSITE-ProRule" id="PRU00024"/>
    </source>
</evidence>
<evidence type="ECO:0000313" key="7">
    <source>
        <dbReference type="EMBL" id="KAF5478773.1"/>
    </source>
</evidence>
<dbReference type="PANTHER" id="PTHR31717:SF60">
    <property type="entry name" value="B-BOX TYPE ZINC FINGER FAMILY PROTEIN"/>
    <property type="match status" value="1"/>
</dbReference>